<dbReference type="AlphaFoldDB" id="A0A841NB54"/>
<evidence type="ECO:0000313" key="1">
    <source>
        <dbReference type="EMBL" id="MBB6370610.1"/>
    </source>
</evidence>
<proteinExistence type="predicted"/>
<name>A0A841NB54_9FLAO</name>
<protein>
    <submittedName>
        <fullName evidence="1">Uncharacterized protein</fullName>
    </submittedName>
</protein>
<gene>
    <name evidence="1" type="ORF">HNP36_001663</name>
</gene>
<dbReference type="EMBL" id="JACHLC010000001">
    <property type="protein sequence ID" value="MBB6370610.1"/>
    <property type="molecule type" value="Genomic_DNA"/>
</dbReference>
<dbReference type="Proteomes" id="UP000589738">
    <property type="component" value="Unassembled WGS sequence"/>
</dbReference>
<organism evidence="1 2">
    <name type="scientific">Chryseobacterium shigense</name>
    <dbReference type="NCBI Taxonomy" id="297244"/>
    <lineage>
        <taxon>Bacteria</taxon>
        <taxon>Pseudomonadati</taxon>
        <taxon>Bacteroidota</taxon>
        <taxon>Flavobacteriia</taxon>
        <taxon>Flavobacteriales</taxon>
        <taxon>Weeksellaceae</taxon>
        <taxon>Chryseobacterium group</taxon>
        <taxon>Chryseobacterium</taxon>
    </lineage>
</organism>
<accession>A0A841NB54</accession>
<reference evidence="1 2" key="1">
    <citation type="submission" date="2020-08" db="EMBL/GenBank/DDBJ databases">
        <title>Functional genomics of gut bacteria from endangered species of beetles.</title>
        <authorList>
            <person name="Carlos-Shanley C."/>
        </authorList>
    </citation>
    <scope>NUCLEOTIDE SEQUENCE [LARGE SCALE GENOMIC DNA]</scope>
    <source>
        <strain evidence="1 2">S00136</strain>
    </source>
</reference>
<evidence type="ECO:0000313" key="2">
    <source>
        <dbReference type="Proteomes" id="UP000589738"/>
    </source>
</evidence>
<dbReference type="RefSeq" id="WP_184158566.1">
    <property type="nucleotide sequence ID" value="NZ_JACHLC010000001.1"/>
</dbReference>
<keyword evidence="2" id="KW-1185">Reference proteome</keyword>
<comment type="caution">
    <text evidence="1">The sequence shown here is derived from an EMBL/GenBank/DDBJ whole genome shotgun (WGS) entry which is preliminary data.</text>
</comment>
<sequence>MEIQKTIHNVNYNFYISFDVKDHQYVIGNIEVNKNVENFRRLENSSEILKSILHKALHENFQARFYIKTSNIDTGEQFIGLFQKIISSGENSIEIPVKLETSNTVINVKLQLLEDFIECTKLEKSPFNHVQNFYTNSSESLAFFEKIVIKADITEDQRLPIVTNYLEDSYKTIEKAINKFLENYDSYNSYQIIETLTCNKFEQQVKFIVMPREAE</sequence>